<dbReference type="InterPro" id="IPR035906">
    <property type="entry name" value="MetI-like_sf"/>
</dbReference>
<comment type="subcellular location">
    <subcellularLocation>
        <location evidence="1 7">Cell membrane</location>
        <topology evidence="1 7">Multi-pass membrane protein</topology>
    </subcellularLocation>
</comment>
<keyword evidence="3" id="KW-1003">Cell membrane</keyword>
<evidence type="ECO:0000256" key="6">
    <source>
        <dbReference type="ARBA" id="ARBA00023136"/>
    </source>
</evidence>
<name>A0ABS7C908_9BACL</name>
<feature type="transmembrane region" description="Helical" evidence="7">
    <location>
        <begin position="138"/>
        <end position="158"/>
    </location>
</feature>
<keyword evidence="2 7" id="KW-0813">Transport</keyword>
<comment type="caution">
    <text evidence="9">The sequence shown here is derived from an EMBL/GenBank/DDBJ whole genome shotgun (WGS) entry which is preliminary data.</text>
</comment>
<gene>
    <name evidence="9" type="ORF">K0U00_25475</name>
</gene>
<dbReference type="SUPFAM" id="SSF161098">
    <property type="entry name" value="MetI-like"/>
    <property type="match status" value="1"/>
</dbReference>
<evidence type="ECO:0000313" key="9">
    <source>
        <dbReference type="EMBL" id="MBW7457397.1"/>
    </source>
</evidence>
<dbReference type="CDD" id="cd06261">
    <property type="entry name" value="TM_PBP2"/>
    <property type="match status" value="1"/>
</dbReference>
<dbReference type="RefSeq" id="WP_210037466.1">
    <property type="nucleotide sequence ID" value="NZ_JBHLVU010000004.1"/>
</dbReference>
<keyword evidence="6 7" id="KW-0472">Membrane</keyword>
<evidence type="ECO:0000256" key="5">
    <source>
        <dbReference type="ARBA" id="ARBA00022989"/>
    </source>
</evidence>
<feature type="transmembrane region" description="Helical" evidence="7">
    <location>
        <begin position="106"/>
        <end position="126"/>
    </location>
</feature>
<organism evidence="9 10">
    <name type="scientific">Paenibacillus sepulcri</name>
    <dbReference type="NCBI Taxonomy" id="359917"/>
    <lineage>
        <taxon>Bacteria</taxon>
        <taxon>Bacillati</taxon>
        <taxon>Bacillota</taxon>
        <taxon>Bacilli</taxon>
        <taxon>Bacillales</taxon>
        <taxon>Paenibacillaceae</taxon>
        <taxon>Paenibacillus</taxon>
    </lineage>
</organism>
<evidence type="ECO:0000313" key="10">
    <source>
        <dbReference type="Proteomes" id="UP001519887"/>
    </source>
</evidence>
<dbReference type="Pfam" id="PF00528">
    <property type="entry name" value="BPD_transp_1"/>
    <property type="match status" value="1"/>
</dbReference>
<dbReference type="PANTHER" id="PTHR43744">
    <property type="entry name" value="ABC TRANSPORTER PERMEASE PROTEIN MG189-RELATED-RELATED"/>
    <property type="match status" value="1"/>
</dbReference>
<proteinExistence type="inferred from homology"/>
<reference evidence="9 10" key="1">
    <citation type="submission" date="2021-07" db="EMBL/GenBank/DDBJ databases">
        <title>Paenibacillus radiodurans sp. nov., isolated from the southeastern edge of Tengger Desert.</title>
        <authorList>
            <person name="Zhang G."/>
        </authorList>
    </citation>
    <scope>NUCLEOTIDE SEQUENCE [LARGE SCALE GENOMIC DNA]</scope>
    <source>
        <strain evidence="9 10">CCM 7311</strain>
    </source>
</reference>
<evidence type="ECO:0000256" key="4">
    <source>
        <dbReference type="ARBA" id="ARBA00022692"/>
    </source>
</evidence>
<evidence type="ECO:0000256" key="7">
    <source>
        <dbReference type="RuleBase" id="RU363032"/>
    </source>
</evidence>
<dbReference type="Proteomes" id="UP001519887">
    <property type="component" value="Unassembled WGS sequence"/>
</dbReference>
<evidence type="ECO:0000256" key="3">
    <source>
        <dbReference type="ARBA" id="ARBA00022475"/>
    </source>
</evidence>
<accession>A0ABS7C908</accession>
<evidence type="ECO:0000256" key="2">
    <source>
        <dbReference type="ARBA" id="ARBA00022448"/>
    </source>
</evidence>
<dbReference type="EMBL" id="JAHZIK010000840">
    <property type="protein sequence ID" value="MBW7457397.1"/>
    <property type="molecule type" value="Genomic_DNA"/>
</dbReference>
<comment type="similarity">
    <text evidence="7">Belongs to the binding-protein-dependent transport system permease family.</text>
</comment>
<dbReference type="PROSITE" id="PS50928">
    <property type="entry name" value="ABC_TM1"/>
    <property type="match status" value="1"/>
</dbReference>
<feature type="transmembrane region" description="Helical" evidence="7">
    <location>
        <begin position="179"/>
        <end position="204"/>
    </location>
</feature>
<dbReference type="Gene3D" id="1.10.3720.10">
    <property type="entry name" value="MetI-like"/>
    <property type="match status" value="1"/>
</dbReference>
<feature type="transmembrane region" description="Helical" evidence="7">
    <location>
        <begin position="253"/>
        <end position="272"/>
    </location>
</feature>
<evidence type="ECO:0000256" key="1">
    <source>
        <dbReference type="ARBA" id="ARBA00004651"/>
    </source>
</evidence>
<keyword evidence="10" id="KW-1185">Reference proteome</keyword>
<feature type="transmembrane region" description="Helical" evidence="7">
    <location>
        <begin position="75"/>
        <end position="94"/>
    </location>
</feature>
<evidence type="ECO:0000259" key="8">
    <source>
        <dbReference type="PROSITE" id="PS50928"/>
    </source>
</evidence>
<keyword evidence="5 7" id="KW-1133">Transmembrane helix</keyword>
<protein>
    <submittedName>
        <fullName evidence="9">Carbohydrate ABC transporter permease</fullName>
    </submittedName>
</protein>
<dbReference type="InterPro" id="IPR000515">
    <property type="entry name" value="MetI-like"/>
</dbReference>
<feature type="transmembrane region" description="Helical" evidence="7">
    <location>
        <begin position="12"/>
        <end position="30"/>
    </location>
</feature>
<feature type="domain" description="ABC transmembrane type-1" evidence="8">
    <location>
        <begin position="71"/>
        <end position="269"/>
    </location>
</feature>
<keyword evidence="4 7" id="KW-0812">Transmembrane</keyword>
<dbReference type="PANTHER" id="PTHR43744:SF9">
    <property type="entry name" value="POLYGALACTURONAN_RHAMNOGALACTURONAN TRANSPORT SYSTEM PERMEASE PROTEIN YTCP"/>
    <property type="match status" value="1"/>
</dbReference>
<sequence length="287" mass="32265">MKMTVPEKIFQTFLVLGLSLLCITMLYPFLYQLTLSLSADAPRLGVSLIPKNFAVSAYSELFKTEEIWTALGNSVFRTVVGTILMVSVMSAAAYALSKRGLPHRKFYTMFIVVTMFFSGGLLPSYLLVQNLGLIESRWALILPCLINTFWLIIIRNFFMELSEEIEESARIDGANDIRIFIGIVLPVSLPIIATMTLFCAVYHWNAWFDALLYLQDQSQIVLQIYLRRLIISQDESMLTSALMSLSAPPAESLKAAVLVFTTLPILLVYPFLQKYFTKGILIGSVKG</sequence>